<name>A0A137NVQ1_CONC2</name>
<dbReference type="EMBL" id="KQ964685">
    <property type="protein sequence ID" value="KXN66837.1"/>
    <property type="molecule type" value="Genomic_DNA"/>
</dbReference>
<gene>
    <name evidence="7" type="ORF">CONCODRAFT_82351</name>
</gene>
<reference evidence="7 8" key="1">
    <citation type="journal article" date="2015" name="Genome Biol. Evol.">
        <title>Phylogenomic analyses indicate that early fungi evolved digesting cell walls of algal ancestors of land plants.</title>
        <authorList>
            <person name="Chang Y."/>
            <person name="Wang S."/>
            <person name="Sekimoto S."/>
            <person name="Aerts A.L."/>
            <person name="Choi C."/>
            <person name="Clum A."/>
            <person name="LaButti K.M."/>
            <person name="Lindquist E.A."/>
            <person name="Yee Ngan C."/>
            <person name="Ohm R.A."/>
            <person name="Salamov A.A."/>
            <person name="Grigoriev I.V."/>
            <person name="Spatafora J.W."/>
            <person name="Berbee M.L."/>
        </authorList>
    </citation>
    <scope>NUCLEOTIDE SEQUENCE [LARGE SCALE GENOMIC DNA]</scope>
    <source>
        <strain evidence="7 8">NRRL 28638</strain>
    </source>
</reference>
<evidence type="ECO:0000313" key="7">
    <source>
        <dbReference type="EMBL" id="KXN66837.1"/>
    </source>
</evidence>
<feature type="transmembrane region" description="Helical" evidence="5">
    <location>
        <begin position="43"/>
        <end position="65"/>
    </location>
</feature>
<feature type="transmembrane region" description="Helical" evidence="5">
    <location>
        <begin position="123"/>
        <end position="142"/>
    </location>
</feature>
<evidence type="ECO:0000256" key="3">
    <source>
        <dbReference type="ARBA" id="ARBA00022989"/>
    </source>
</evidence>
<dbReference type="AlphaFoldDB" id="A0A137NVQ1"/>
<dbReference type="GO" id="GO:0016020">
    <property type="term" value="C:membrane"/>
    <property type="evidence" value="ECO:0007669"/>
    <property type="project" value="UniProtKB-SubCell"/>
</dbReference>
<dbReference type="OMA" id="ICTPYAS"/>
<comment type="subcellular location">
    <subcellularLocation>
        <location evidence="1">Membrane</location>
    </subcellularLocation>
</comment>
<sequence length="300" mass="35527">MDVVLHIVDEYAADYVYNFVSTVSGFQVLARDELIRQVLTLSFITYFGIFILYLLSAGISYEYLYDKRQMNHPKFLPNQLKLEIQCALDAFFPMMCLTVPFFIAEVRGYSKLYDNIEDYGIGYFFGSIAMFLLFTDFGIYWIHRILHHKWFYGPLHKLHHKWIVPTPFASHAFYFLDGYLQSIPYHIATFVFPMHKLLYIGLFLFVSVWSVIIHDGEYYTDGKIINGAVNHTIHHLYFNYNYGQYFTLWDRVFGTYRAPTEELFDKEKRNDPKVMKKTSKDVDEMHKIAIIDKSLSKMIK</sequence>
<keyword evidence="4 5" id="KW-0472">Membrane</keyword>
<feature type="transmembrane region" description="Helical" evidence="5">
    <location>
        <begin position="192"/>
        <end position="213"/>
    </location>
</feature>
<feature type="transmembrane region" description="Helical" evidence="5">
    <location>
        <begin position="162"/>
        <end position="180"/>
    </location>
</feature>
<evidence type="ECO:0000256" key="1">
    <source>
        <dbReference type="ARBA" id="ARBA00004370"/>
    </source>
</evidence>
<protein>
    <submittedName>
        <fullName evidence="7">C-5 sterol desaturase Erg31</fullName>
    </submittedName>
</protein>
<keyword evidence="3 5" id="KW-1133">Transmembrane helix</keyword>
<accession>A0A137NVQ1</accession>
<dbReference type="InterPro" id="IPR050307">
    <property type="entry name" value="Sterol_Desaturase_Related"/>
</dbReference>
<dbReference type="Pfam" id="PF04116">
    <property type="entry name" value="FA_hydroxylase"/>
    <property type="match status" value="1"/>
</dbReference>
<evidence type="ECO:0000256" key="4">
    <source>
        <dbReference type="ARBA" id="ARBA00023136"/>
    </source>
</evidence>
<evidence type="ECO:0000256" key="2">
    <source>
        <dbReference type="ARBA" id="ARBA00022692"/>
    </source>
</evidence>
<evidence type="ECO:0000313" key="8">
    <source>
        <dbReference type="Proteomes" id="UP000070444"/>
    </source>
</evidence>
<feature type="transmembrane region" description="Helical" evidence="5">
    <location>
        <begin position="86"/>
        <end position="103"/>
    </location>
</feature>
<dbReference type="PANTHER" id="PTHR11863">
    <property type="entry name" value="STEROL DESATURASE"/>
    <property type="match status" value="1"/>
</dbReference>
<evidence type="ECO:0000256" key="5">
    <source>
        <dbReference type="SAM" id="Phobius"/>
    </source>
</evidence>
<dbReference type="GO" id="GO:0006696">
    <property type="term" value="P:ergosterol biosynthetic process"/>
    <property type="evidence" value="ECO:0007669"/>
    <property type="project" value="EnsemblFungi"/>
</dbReference>
<dbReference type="OrthoDB" id="6354873at2759"/>
<dbReference type="InterPro" id="IPR006694">
    <property type="entry name" value="Fatty_acid_hydroxylase"/>
</dbReference>
<keyword evidence="2 5" id="KW-0812">Transmembrane</keyword>
<dbReference type="GO" id="GO:0000248">
    <property type="term" value="F:C-5 sterol desaturase activity"/>
    <property type="evidence" value="ECO:0007669"/>
    <property type="project" value="EnsemblFungi"/>
</dbReference>
<keyword evidence="8" id="KW-1185">Reference proteome</keyword>
<evidence type="ECO:0000259" key="6">
    <source>
        <dbReference type="Pfam" id="PF04116"/>
    </source>
</evidence>
<proteinExistence type="predicted"/>
<organism evidence="7 8">
    <name type="scientific">Conidiobolus coronatus (strain ATCC 28846 / CBS 209.66 / NRRL 28638)</name>
    <name type="common">Delacroixia coronata</name>
    <dbReference type="NCBI Taxonomy" id="796925"/>
    <lineage>
        <taxon>Eukaryota</taxon>
        <taxon>Fungi</taxon>
        <taxon>Fungi incertae sedis</taxon>
        <taxon>Zoopagomycota</taxon>
        <taxon>Entomophthoromycotina</taxon>
        <taxon>Entomophthoromycetes</taxon>
        <taxon>Entomophthorales</taxon>
        <taxon>Ancylistaceae</taxon>
        <taxon>Conidiobolus</taxon>
    </lineage>
</organism>
<dbReference type="GO" id="GO:0005788">
    <property type="term" value="C:endoplasmic reticulum lumen"/>
    <property type="evidence" value="ECO:0007669"/>
    <property type="project" value="EnsemblFungi"/>
</dbReference>
<feature type="domain" description="Fatty acid hydroxylase" evidence="6">
    <location>
        <begin position="129"/>
        <end position="255"/>
    </location>
</feature>
<dbReference type="GO" id="GO:0005506">
    <property type="term" value="F:iron ion binding"/>
    <property type="evidence" value="ECO:0007669"/>
    <property type="project" value="InterPro"/>
</dbReference>
<dbReference type="Proteomes" id="UP000070444">
    <property type="component" value="Unassembled WGS sequence"/>
</dbReference>
<dbReference type="STRING" id="796925.A0A137NVQ1"/>